<gene>
    <name evidence="1" type="ORF">AaeL_AAEL003943</name>
</gene>
<evidence type="ECO:0000313" key="2">
    <source>
        <dbReference type="Proteomes" id="UP000682892"/>
    </source>
</evidence>
<dbReference type="AlphaFoldDB" id="Q0IFX0"/>
<protein>
    <submittedName>
        <fullName evidence="1">AAEL003943-PA</fullName>
    </submittedName>
</protein>
<evidence type="ECO:0000313" key="1">
    <source>
        <dbReference type="EMBL" id="EAT44730.1"/>
    </source>
</evidence>
<dbReference type="EMBL" id="CH477286">
    <property type="protein sequence ID" value="EAT44730.1"/>
    <property type="molecule type" value="Genomic_DNA"/>
</dbReference>
<reference evidence="1" key="3">
    <citation type="submission" date="2012-09" db="EMBL/GenBank/DDBJ databases">
        <authorList>
            <consortium name="VectorBase"/>
        </authorList>
    </citation>
    <scope>NUCLEOTIDE SEQUENCE</scope>
    <source>
        <strain evidence="1">Liverpool</strain>
    </source>
</reference>
<proteinExistence type="predicted"/>
<dbReference type="Proteomes" id="UP000682892">
    <property type="component" value="Chromosome 2"/>
</dbReference>
<accession>Q0IFX0</accession>
<feature type="non-terminal residue" evidence="1">
    <location>
        <position position="1"/>
    </location>
</feature>
<dbReference type="HOGENOM" id="CLU_2378601_0_0_1"/>
<organism evidence="1 2">
    <name type="scientific">Aedes aegypti</name>
    <name type="common">Yellowfever mosquito</name>
    <name type="synonym">Culex aegypti</name>
    <dbReference type="NCBI Taxonomy" id="7159"/>
    <lineage>
        <taxon>Eukaryota</taxon>
        <taxon>Metazoa</taxon>
        <taxon>Ecdysozoa</taxon>
        <taxon>Arthropoda</taxon>
        <taxon>Hexapoda</taxon>
        <taxon>Insecta</taxon>
        <taxon>Pterygota</taxon>
        <taxon>Neoptera</taxon>
        <taxon>Endopterygota</taxon>
        <taxon>Diptera</taxon>
        <taxon>Nematocera</taxon>
        <taxon>Culicoidea</taxon>
        <taxon>Culicidae</taxon>
        <taxon>Culicinae</taxon>
        <taxon>Aedini</taxon>
        <taxon>Aedes</taxon>
        <taxon>Stegomyia</taxon>
    </lineage>
</organism>
<name>Q0IFX0_AEDAE</name>
<sequence length="95" mass="10702">ATSNRIQLPGKSVAVRRTGVGSFECRCSSFESHSVYSSSYPQQNSSYYQKAVPEKMPTLAKTVLCQQKRPALFRSLDTHRRQLTAKQFTRSQSGK</sequence>
<reference evidence="1" key="1">
    <citation type="submission" date="2005-10" db="EMBL/GenBank/DDBJ databases">
        <authorList>
            <person name="Loftus B.J."/>
            <person name="Nene V.M."/>
            <person name="Hannick L.I."/>
            <person name="Bidwell S."/>
            <person name="Haas B."/>
            <person name="Amedeo P."/>
            <person name="Orvis J."/>
            <person name="Wortman J.R."/>
            <person name="White O.R."/>
            <person name="Salzberg S."/>
            <person name="Shumway M."/>
            <person name="Koo H."/>
            <person name="Zhao Y."/>
            <person name="Holmes M."/>
            <person name="Miller J."/>
            <person name="Schatz M."/>
            <person name="Pop M."/>
            <person name="Pai G."/>
            <person name="Utterback T."/>
            <person name="Rogers Y.-H."/>
            <person name="Kravitz S."/>
            <person name="Fraser C.M."/>
        </authorList>
    </citation>
    <scope>NUCLEOTIDE SEQUENCE</scope>
    <source>
        <strain evidence="1">Liverpool</strain>
    </source>
</reference>
<dbReference type="PaxDb" id="7159-AAEL003943-PA"/>
<reference evidence="1" key="2">
    <citation type="journal article" date="2007" name="Science">
        <title>Genome sequence of Aedes aegypti, a major arbovirus vector.</title>
        <authorList>
            <person name="Nene V."/>
            <person name="Wortman J.R."/>
            <person name="Lawson D."/>
            <person name="Haas B."/>
            <person name="Kodira C."/>
            <person name="Tu Z.J."/>
            <person name="Loftus B."/>
            <person name="Xi Z."/>
            <person name="Megy K."/>
            <person name="Grabherr M."/>
            <person name="Ren Q."/>
            <person name="Zdobnov E.M."/>
            <person name="Lobo N.F."/>
            <person name="Campbell K.S."/>
            <person name="Brown S.E."/>
            <person name="Bonaldo M.F."/>
            <person name="Zhu J."/>
            <person name="Sinkins S.P."/>
            <person name="Hogenkamp D.G."/>
            <person name="Amedeo P."/>
            <person name="Arensburger P."/>
            <person name="Atkinson P.W."/>
            <person name="Bidwell S."/>
            <person name="Biedler J."/>
            <person name="Birney E."/>
            <person name="Bruggner R.V."/>
            <person name="Costas J."/>
            <person name="Coy M.R."/>
            <person name="Crabtree J."/>
            <person name="Crawford M."/>
            <person name="Debruyn B."/>
            <person name="Decaprio D."/>
            <person name="Eiglmeier K."/>
            <person name="Eisenstadt E."/>
            <person name="El-Dorry H."/>
            <person name="Gelbart W.M."/>
            <person name="Gomes S.L."/>
            <person name="Hammond M."/>
            <person name="Hannick L.I."/>
            <person name="Hogan J.R."/>
            <person name="Holmes M.H."/>
            <person name="Jaffe D."/>
            <person name="Johnston J.S."/>
            <person name="Kennedy R.C."/>
            <person name="Koo H."/>
            <person name="Kravitz S."/>
            <person name="Kriventseva E.V."/>
            <person name="Kulp D."/>
            <person name="Labutti K."/>
            <person name="Lee E."/>
            <person name="Li S."/>
            <person name="Lovin D.D."/>
            <person name="Mao C."/>
            <person name="Mauceli E."/>
            <person name="Menck C.F."/>
            <person name="Miller J.R."/>
            <person name="Montgomery P."/>
            <person name="Mori A."/>
            <person name="Nascimento A.L."/>
            <person name="Naveira H.F."/>
            <person name="Nusbaum C."/>
            <person name="O'leary S."/>
            <person name="Orvis J."/>
            <person name="Pertea M."/>
            <person name="Quesneville H."/>
            <person name="Reidenbach K.R."/>
            <person name="Rogers Y.H."/>
            <person name="Roth C.W."/>
            <person name="Schneider J.R."/>
            <person name="Schatz M."/>
            <person name="Shumway M."/>
            <person name="Stanke M."/>
            <person name="Stinson E.O."/>
            <person name="Tubio J.M."/>
            <person name="Vanzee J.P."/>
            <person name="Verjovski-Almeida S."/>
            <person name="Werner D."/>
            <person name="White O."/>
            <person name="Wyder S."/>
            <person name="Zeng Q."/>
            <person name="Zhao Q."/>
            <person name="Zhao Y."/>
            <person name="Hill C.A."/>
            <person name="Raikhel A.S."/>
            <person name="Soares M.B."/>
            <person name="Knudson D.L."/>
            <person name="Lee N.H."/>
            <person name="Galagan J."/>
            <person name="Salzberg S.L."/>
            <person name="Paulsen I.T."/>
            <person name="Dimopoulos G."/>
            <person name="Collins F.H."/>
            <person name="Birren B."/>
            <person name="Fraser-Liggett C.M."/>
            <person name="Severson D.W."/>
        </authorList>
    </citation>
    <scope>NUCLEOTIDE SEQUENCE [LARGE SCALE GENOMIC DNA]</scope>
    <source>
        <strain evidence="1">Liverpool</strain>
    </source>
</reference>